<comment type="caution">
    <text evidence="1">The sequence shown here is derived from an EMBL/GenBank/DDBJ whole genome shotgun (WGS) entry which is preliminary data.</text>
</comment>
<name>A0A834NX58_VESPE</name>
<evidence type="ECO:0000313" key="1">
    <source>
        <dbReference type="EMBL" id="KAF7420196.1"/>
    </source>
</evidence>
<dbReference type="AlphaFoldDB" id="A0A834NX58"/>
<evidence type="ECO:0000313" key="2">
    <source>
        <dbReference type="Proteomes" id="UP000600918"/>
    </source>
</evidence>
<proteinExistence type="predicted"/>
<protein>
    <submittedName>
        <fullName evidence="1">Uncharacterized protein</fullName>
    </submittedName>
</protein>
<organism evidence="1 2">
    <name type="scientific">Vespula pensylvanica</name>
    <name type="common">Western yellow jacket</name>
    <name type="synonym">Wasp</name>
    <dbReference type="NCBI Taxonomy" id="30213"/>
    <lineage>
        <taxon>Eukaryota</taxon>
        <taxon>Metazoa</taxon>
        <taxon>Ecdysozoa</taxon>
        <taxon>Arthropoda</taxon>
        <taxon>Hexapoda</taxon>
        <taxon>Insecta</taxon>
        <taxon>Pterygota</taxon>
        <taxon>Neoptera</taxon>
        <taxon>Endopterygota</taxon>
        <taxon>Hymenoptera</taxon>
        <taxon>Apocrita</taxon>
        <taxon>Aculeata</taxon>
        <taxon>Vespoidea</taxon>
        <taxon>Vespidae</taxon>
        <taxon>Vespinae</taxon>
        <taxon>Vespula</taxon>
    </lineage>
</organism>
<dbReference type="EMBL" id="JACSDY010000009">
    <property type="protein sequence ID" value="KAF7420196.1"/>
    <property type="molecule type" value="Genomic_DNA"/>
</dbReference>
<gene>
    <name evidence="1" type="ORF">H0235_010493</name>
</gene>
<sequence length="84" mass="9336">MPYRKAEVKPACAGLPPKSPLYCGTMPQAVPIQTNLTQYTYAKQNLYSKENKAYGTWTTMNRTTMIFGAETNKHSESVLPECSG</sequence>
<keyword evidence="2" id="KW-1185">Reference proteome</keyword>
<accession>A0A834NX58</accession>
<reference evidence="1" key="1">
    <citation type="journal article" date="2020" name="G3 (Bethesda)">
        <title>High-Quality Assemblies for Three Invasive Social Wasps from the &lt;i&gt;Vespula&lt;/i&gt; Genus.</title>
        <authorList>
            <person name="Harrop T.W.R."/>
            <person name="Guhlin J."/>
            <person name="McLaughlin G.M."/>
            <person name="Permina E."/>
            <person name="Stockwell P."/>
            <person name="Gilligan J."/>
            <person name="Le Lec M.F."/>
            <person name="Gruber M.A.M."/>
            <person name="Quinn O."/>
            <person name="Lovegrove M."/>
            <person name="Duncan E.J."/>
            <person name="Remnant E.J."/>
            <person name="Van Eeckhoven J."/>
            <person name="Graham B."/>
            <person name="Knapp R.A."/>
            <person name="Langford K.W."/>
            <person name="Kronenberg Z."/>
            <person name="Press M.O."/>
            <person name="Eacker S.M."/>
            <person name="Wilson-Rankin E.E."/>
            <person name="Purcell J."/>
            <person name="Lester P.J."/>
            <person name="Dearden P.K."/>
        </authorList>
    </citation>
    <scope>NUCLEOTIDE SEQUENCE</scope>
    <source>
        <strain evidence="1">Volc-1</strain>
    </source>
</reference>
<dbReference type="Proteomes" id="UP000600918">
    <property type="component" value="Unassembled WGS sequence"/>
</dbReference>